<dbReference type="KEGG" id="llh:I41_03330"/>
<protein>
    <recommendedName>
        <fullName evidence="4">3-keto-disaccharide hydrolase domain-containing protein</fullName>
    </recommendedName>
</protein>
<evidence type="ECO:0000313" key="2">
    <source>
        <dbReference type="EMBL" id="QDT71178.1"/>
    </source>
</evidence>
<dbReference type="Gene3D" id="2.60.120.560">
    <property type="entry name" value="Exo-inulinase, domain 1"/>
    <property type="match status" value="1"/>
</dbReference>
<proteinExistence type="predicted"/>
<reference evidence="2 3" key="1">
    <citation type="submission" date="2019-02" db="EMBL/GenBank/DDBJ databases">
        <title>Deep-cultivation of Planctomycetes and their phenomic and genomic characterization uncovers novel biology.</title>
        <authorList>
            <person name="Wiegand S."/>
            <person name="Jogler M."/>
            <person name="Boedeker C."/>
            <person name="Pinto D."/>
            <person name="Vollmers J."/>
            <person name="Rivas-Marin E."/>
            <person name="Kohn T."/>
            <person name="Peeters S.H."/>
            <person name="Heuer A."/>
            <person name="Rast P."/>
            <person name="Oberbeckmann S."/>
            <person name="Bunk B."/>
            <person name="Jeske O."/>
            <person name="Meyerdierks A."/>
            <person name="Storesund J.E."/>
            <person name="Kallscheuer N."/>
            <person name="Luecker S."/>
            <person name="Lage O.M."/>
            <person name="Pohl T."/>
            <person name="Merkel B.J."/>
            <person name="Hornburger P."/>
            <person name="Mueller R.-W."/>
            <person name="Bruemmer F."/>
            <person name="Labrenz M."/>
            <person name="Spormann A.M."/>
            <person name="Op den Camp H."/>
            <person name="Overmann J."/>
            <person name="Amann R."/>
            <person name="Jetten M.S.M."/>
            <person name="Mascher T."/>
            <person name="Medema M.H."/>
            <person name="Devos D.P."/>
            <person name="Kaster A.-K."/>
            <person name="Ovreas L."/>
            <person name="Rohde M."/>
            <person name="Galperin M.Y."/>
            <person name="Jogler C."/>
        </authorList>
    </citation>
    <scope>NUCLEOTIDE SEQUENCE [LARGE SCALE GENOMIC DNA]</scope>
    <source>
        <strain evidence="2 3">I41</strain>
    </source>
</reference>
<feature type="chain" id="PRO_5022092760" description="3-keto-disaccharide hydrolase domain-containing protein" evidence="1">
    <location>
        <begin position="28"/>
        <end position="244"/>
    </location>
</feature>
<dbReference type="Proteomes" id="UP000317909">
    <property type="component" value="Chromosome"/>
</dbReference>
<accession>A0A517TS30</accession>
<gene>
    <name evidence="2" type="ORF">I41_03330</name>
</gene>
<keyword evidence="3" id="KW-1185">Reference proteome</keyword>
<evidence type="ECO:0000256" key="1">
    <source>
        <dbReference type="SAM" id="SignalP"/>
    </source>
</evidence>
<keyword evidence="1" id="KW-0732">Signal</keyword>
<sequence precursor="true">MKLLRCVASLSICAMTMIALGWQPLFAAETLPLLYEDDFENGIERWQPSDTDAIAQPSWEVVELKGPAGKATKAFRTTGTSDYQPPFRSPPNFALLKDLTVGDFELTAKVQSTNVDAGPHRDMCIFWGYQDPSHYYYVHFGAESDPNACQIFIVNNAARTPITTKTAEGTPWTAGWHEVRVVRRVADGTIEVFFDDMDKPFMAAKDRTFTWGQVGLGTFDDNGNWDDFQLNGVAVKAGKPPAAK</sequence>
<evidence type="ECO:0000313" key="3">
    <source>
        <dbReference type="Proteomes" id="UP000317909"/>
    </source>
</evidence>
<organism evidence="2 3">
    <name type="scientific">Lacipirellula limnantheis</name>
    <dbReference type="NCBI Taxonomy" id="2528024"/>
    <lineage>
        <taxon>Bacteria</taxon>
        <taxon>Pseudomonadati</taxon>
        <taxon>Planctomycetota</taxon>
        <taxon>Planctomycetia</taxon>
        <taxon>Pirellulales</taxon>
        <taxon>Lacipirellulaceae</taxon>
        <taxon>Lacipirellula</taxon>
    </lineage>
</organism>
<evidence type="ECO:0008006" key="4">
    <source>
        <dbReference type="Google" id="ProtNLM"/>
    </source>
</evidence>
<feature type="signal peptide" evidence="1">
    <location>
        <begin position="1"/>
        <end position="27"/>
    </location>
</feature>
<dbReference type="OrthoDB" id="3618231at2"/>
<name>A0A517TS30_9BACT</name>
<dbReference type="AlphaFoldDB" id="A0A517TS30"/>
<dbReference type="RefSeq" id="WP_145430335.1">
    <property type="nucleotide sequence ID" value="NZ_CP036339.1"/>
</dbReference>
<dbReference type="EMBL" id="CP036339">
    <property type="protein sequence ID" value="QDT71178.1"/>
    <property type="molecule type" value="Genomic_DNA"/>
</dbReference>